<dbReference type="Proteomes" id="UP000215214">
    <property type="component" value="Chromosome TJEJU"/>
</dbReference>
<evidence type="ECO:0000256" key="2">
    <source>
        <dbReference type="SAM" id="Phobius"/>
    </source>
</evidence>
<accession>A0A238U9Q9</accession>
<protein>
    <recommendedName>
        <fullName evidence="5">Phage abortive infection protein</fullName>
    </recommendedName>
</protein>
<evidence type="ECO:0000313" key="3">
    <source>
        <dbReference type="EMBL" id="SNR15943.1"/>
    </source>
</evidence>
<proteinExistence type="predicted"/>
<dbReference type="InterPro" id="IPR031709">
    <property type="entry name" value="PutAbiC"/>
</dbReference>
<dbReference type="RefSeq" id="WP_095072109.1">
    <property type="nucleotide sequence ID" value="NZ_LT899436.1"/>
</dbReference>
<evidence type="ECO:0000256" key="1">
    <source>
        <dbReference type="SAM" id="Coils"/>
    </source>
</evidence>
<dbReference type="Pfam" id="PF16872">
    <property type="entry name" value="putAbiC"/>
    <property type="match status" value="1"/>
</dbReference>
<evidence type="ECO:0000313" key="4">
    <source>
        <dbReference type="Proteomes" id="UP000215214"/>
    </source>
</evidence>
<name>A0A238U9Q9_9FLAO</name>
<feature type="coiled-coil region" evidence="1">
    <location>
        <begin position="84"/>
        <end position="118"/>
    </location>
</feature>
<keyword evidence="1" id="KW-0175">Coiled coil</keyword>
<feature type="transmembrane region" description="Helical" evidence="2">
    <location>
        <begin position="12"/>
        <end position="30"/>
    </location>
</feature>
<evidence type="ECO:0008006" key="5">
    <source>
        <dbReference type="Google" id="ProtNLM"/>
    </source>
</evidence>
<dbReference type="OrthoDB" id="6678638at2"/>
<dbReference type="AlphaFoldDB" id="A0A238U9Q9"/>
<keyword evidence="2" id="KW-0812">Transmembrane</keyword>
<keyword evidence="2" id="KW-1133">Transmembrane helix</keyword>
<sequence length="314" mass="37044">MKNVLTEKFSRRLLIFGFILLVLGFVLFVWNDWSFSTSDKIKAGKVGQFGDFVGGLIGSIWALAGVVLFYVALTEQRSDFATNRKVLDAQTEALKQQIKEFELQREELSETRKVFNIQSETLKKQQFESTFFNLVNLHHEIVNSIDLQSRVDKYQGFEKIFARGLTDGEKNEKVIQITTGRDCFVKFCKGFRNTYRENKEANPEMKERELCNKSYLEYYEKHHSDLGHYFRNLYHIFKFIKNSDEVDKKRYTSLVRAQLSNDELFLLFYNSSSDFGKDKFLPLIEEFHLLKNLNREFFIKENKHDIFYKSSAYG</sequence>
<dbReference type="KEGG" id="tje:TJEJU_2257"/>
<gene>
    <name evidence="3" type="ORF">TJEJU_2257</name>
</gene>
<keyword evidence="2" id="KW-0472">Membrane</keyword>
<reference evidence="3 4" key="1">
    <citation type="submission" date="2017-07" db="EMBL/GenBank/DDBJ databases">
        <authorList>
            <person name="Sun Z.S."/>
            <person name="Albrecht U."/>
            <person name="Echele G."/>
            <person name="Lee C.C."/>
        </authorList>
    </citation>
    <scope>NUCLEOTIDE SEQUENCE [LARGE SCALE GENOMIC DNA]</scope>
    <source>
        <strain evidence="4">type strain: KCTC 22618</strain>
    </source>
</reference>
<feature type="transmembrane region" description="Helical" evidence="2">
    <location>
        <begin position="52"/>
        <end position="73"/>
    </location>
</feature>
<organism evidence="3 4">
    <name type="scientific">Tenacibaculum jejuense</name>
    <dbReference type="NCBI Taxonomy" id="584609"/>
    <lineage>
        <taxon>Bacteria</taxon>
        <taxon>Pseudomonadati</taxon>
        <taxon>Bacteroidota</taxon>
        <taxon>Flavobacteriia</taxon>
        <taxon>Flavobacteriales</taxon>
        <taxon>Flavobacteriaceae</taxon>
        <taxon>Tenacibaculum</taxon>
    </lineage>
</organism>
<dbReference type="EMBL" id="LT899436">
    <property type="protein sequence ID" value="SNR15943.1"/>
    <property type="molecule type" value="Genomic_DNA"/>
</dbReference>
<keyword evidence="4" id="KW-1185">Reference proteome</keyword>